<dbReference type="PANTHER" id="PTHR32196">
    <property type="entry name" value="ABC TRANSPORTER PERMEASE PROTEIN YPHD-RELATED-RELATED"/>
    <property type="match status" value="1"/>
</dbReference>
<evidence type="ECO:0000313" key="9">
    <source>
        <dbReference type="Proteomes" id="UP000380867"/>
    </source>
</evidence>
<feature type="transmembrane region" description="Helical" evidence="7">
    <location>
        <begin position="185"/>
        <end position="204"/>
    </location>
</feature>
<evidence type="ECO:0000256" key="2">
    <source>
        <dbReference type="ARBA" id="ARBA00022475"/>
    </source>
</evidence>
<reference evidence="8" key="1">
    <citation type="submission" date="2019-09" db="EMBL/GenBank/DDBJ databases">
        <authorList>
            <person name="Li J."/>
        </authorList>
    </citation>
    <scope>NUCLEOTIDE SEQUENCE [LARGE SCALE GENOMIC DNA]</scope>
    <source>
        <strain evidence="8">JCM 14732</strain>
    </source>
</reference>
<accession>A0A5M4FCC2</accession>
<evidence type="ECO:0000256" key="1">
    <source>
        <dbReference type="ARBA" id="ARBA00004651"/>
    </source>
</evidence>
<sequence>MSRRSPSCAPVSWSSSMAASTPRRQVTRSPRRTSSSSHHRRRSSLARMPQPKGNLPMSTQTEARPRIIVNGEIVQRYALVLAFVLVLVVFSALRPDTYLSTGNVQNLLTAQSVTMLLAFAVMVPLATGEFDLSVGYHAGMAQVLIIGLQEKHDWSWPIAAAAIIVAGCVVGLVNGVLVTRFGISSFIATLGSGMVLFGITNWFTNGQQIVGTKLSTSFIDLTGSIGWVPYFALLVAAVGIVLHIYFERTVAGRSLFVVGSSRRAAELTGVSVSRTVTTAFVTSGAMAALGGIILGANLRTGTASVGPEYLLPAFAGAMLGATSIKPGRFNVVGTVIAVLTLAFLFSGVQQLGAPFFVEYFFNGGILVLAVGLSVYAAKLHRERASRV</sequence>
<evidence type="ECO:0000256" key="4">
    <source>
        <dbReference type="ARBA" id="ARBA00022989"/>
    </source>
</evidence>
<dbReference type="Proteomes" id="UP000380867">
    <property type="component" value="Unassembled WGS sequence"/>
</dbReference>
<feature type="transmembrane region" description="Helical" evidence="7">
    <location>
        <begin position="74"/>
        <end position="93"/>
    </location>
</feature>
<evidence type="ECO:0000256" key="7">
    <source>
        <dbReference type="SAM" id="Phobius"/>
    </source>
</evidence>
<dbReference type="CDD" id="cd06579">
    <property type="entry name" value="TM_PBP1_transp_AraH_like"/>
    <property type="match status" value="1"/>
</dbReference>
<dbReference type="Pfam" id="PF02653">
    <property type="entry name" value="BPD_transp_2"/>
    <property type="match status" value="1"/>
</dbReference>
<keyword evidence="3 7" id="KW-0812">Transmembrane</keyword>
<dbReference type="GO" id="GO:0022857">
    <property type="term" value="F:transmembrane transporter activity"/>
    <property type="evidence" value="ECO:0007669"/>
    <property type="project" value="InterPro"/>
</dbReference>
<feature type="region of interest" description="Disordered" evidence="6">
    <location>
        <begin position="1"/>
        <end position="59"/>
    </location>
</feature>
<name>A0A5M4FCC2_9ACTN</name>
<keyword evidence="4 7" id="KW-1133">Transmembrane helix</keyword>
<feature type="transmembrane region" description="Helical" evidence="7">
    <location>
        <begin position="154"/>
        <end position="178"/>
    </location>
</feature>
<evidence type="ECO:0000256" key="5">
    <source>
        <dbReference type="ARBA" id="ARBA00023136"/>
    </source>
</evidence>
<dbReference type="EMBL" id="SDPQ02000003">
    <property type="protein sequence ID" value="KAA1396054.1"/>
    <property type="molecule type" value="Genomic_DNA"/>
</dbReference>
<keyword evidence="5 7" id="KW-0472">Membrane</keyword>
<feature type="compositionally biased region" description="Basic residues" evidence="6">
    <location>
        <begin position="25"/>
        <end position="44"/>
    </location>
</feature>
<keyword evidence="9" id="KW-1185">Reference proteome</keyword>
<dbReference type="GO" id="GO:0005886">
    <property type="term" value="C:plasma membrane"/>
    <property type="evidence" value="ECO:0007669"/>
    <property type="project" value="UniProtKB-SubCell"/>
</dbReference>
<dbReference type="AlphaFoldDB" id="A0A5M4FCC2"/>
<protein>
    <submittedName>
        <fullName evidence="8">ABC transporter permease</fullName>
    </submittedName>
</protein>
<feature type="transmembrane region" description="Helical" evidence="7">
    <location>
        <begin position="105"/>
        <end position="123"/>
    </location>
</feature>
<feature type="transmembrane region" description="Helical" evidence="7">
    <location>
        <begin position="359"/>
        <end position="377"/>
    </location>
</feature>
<dbReference type="InterPro" id="IPR001851">
    <property type="entry name" value="ABC_transp_permease"/>
</dbReference>
<dbReference type="OrthoDB" id="3468954at2"/>
<feature type="transmembrane region" description="Helical" evidence="7">
    <location>
        <begin position="329"/>
        <end position="347"/>
    </location>
</feature>
<keyword evidence="2" id="KW-1003">Cell membrane</keyword>
<proteinExistence type="predicted"/>
<feature type="compositionally biased region" description="Low complexity" evidence="6">
    <location>
        <begin position="1"/>
        <end position="24"/>
    </location>
</feature>
<evidence type="ECO:0000256" key="6">
    <source>
        <dbReference type="SAM" id="MobiDB-lite"/>
    </source>
</evidence>
<comment type="caution">
    <text evidence="8">The sequence shown here is derived from an EMBL/GenBank/DDBJ whole genome shotgun (WGS) entry which is preliminary data.</text>
</comment>
<evidence type="ECO:0000256" key="3">
    <source>
        <dbReference type="ARBA" id="ARBA00022692"/>
    </source>
</evidence>
<evidence type="ECO:0000313" key="8">
    <source>
        <dbReference type="EMBL" id="KAA1396054.1"/>
    </source>
</evidence>
<gene>
    <name evidence="8" type="ORF">ESP70_018190</name>
</gene>
<comment type="subcellular location">
    <subcellularLocation>
        <location evidence="1">Cell membrane</location>
        <topology evidence="1">Multi-pass membrane protein</topology>
    </subcellularLocation>
</comment>
<organism evidence="8 9">
    <name type="scientific">Aeromicrobium ginsengisoli</name>
    <dbReference type="NCBI Taxonomy" id="363867"/>
    <lineage>
        <taxon>Bacteria</taxon>
        <taxon>Bacillati</taxon>
        <taxon>Actinomycetota</taxon>
        <taxon>Actinomycetes</taxon>
        <taxon>Propionibacteriales</taxon>
        <taxon>Nocardioidaceae</taxon>
        <taxon>Aeromicrobium</taxon>
    </lineage>
</organism>
<feature type="transmembrane region" description="Helical" evidence="7">
    <location>
        <begin position="224"/>
        <end position="246"/>
    </location>
</feature>